<name>A0ABZ0S8F7_9GAMM</name>
<evidence type="ECO:0000313" key="2">
    <source>
        <dbReference type="Proteomes" id="UP001432180"/>
    </source>
</evidence>
<dbReference type="EMBL" id="CP121472">
    <property type="protein sequence ID" value="WPL17286.1"/>
    <property type="molecule type" value="Genomic_DNA"/>
</dbReference>
<proteinExistence type="predicted"/>
<reference evidence="1 2" key="1">
    <citation type="journal article" date="2023" name="Microorganisms">
        <title>Thiorhodovibrio frisius and Trv. litoralis spp. nov., Two Novel Members from a Clade of Fastidious Purple Sulfur Bacteria That Exhibit Unique Red-Shifted Light-Harvesting Capabilities.</title>
        <authorList>
            <person name="Methner A."/>
            <person name="Kuzyk S.B."/>
            <person name="Petersen J."/>
            <person name="Bauer S."/>
            <person name="Brinkmann H."/>
            <person name="Sichau K."/>
            <person name="Wanner G."/>
            <person name="Wolf J."/>
            <person name="Neumann-Schaal M."/>
            <person name="Henke P."/>
            <person name="Tank M."/>
            <person name="Sproer C."/>
            <person name="Bunk B."/>
            <person name="Overmann J."/>
        </authorList>
    </citation>
    <scope>NUCLEOTIDE SEQUENCE [LARGE SCALE GENOMIC DNA]</scope>
    <source>
        <strain evidence="1 2">DSM 6702</strain>
    </source>
</reference>
<evidence type="ECO:0000313" key="1">
    <source>
        <dbReference type="EMBL" id="WPL17286.1"/>
    </source>
</evidence>
<protein>
    <recommendedName>
        <fullName evidence="3">DUF3540 domain-containing protein</fullName>
    </recommendedName>
</protein>
<keyword evidence="2" id="KW-1185">Reference proteome</keyword>
<sequence length="217" mass="23817">MQHCTVLPFVQPLPASALVSGEQPPITHGRVESLGENHSLVRLQDGRLVEARLAYGCLTPPQAGDMVLTYVASRKQAFVLGVLESARTQRALETTEELVLKAPRLRLEGGANLSLQAPELDLTGARARVGFLHLDLTLSRLTARIAQMGAFVDSMRIKARSLIQDLHQSLRRVRDMDTTHCAQMRITVQDAYRLKTGTANLQAEGKLSMDGKRVDIG</sequence>
<organism evidence="1 2">
    <name type="scientific">Thiorhodovibrio winogradskyi</name>
    <dbReference type="NCBI Taxonomy" id="77007"/>
    <lineage>
        <taxon>Bacteria</taxon>
        <taxon>Pseudomonadati</taxon>
        <taxon>Pseudomonadota</taxon>
        <taxon>Gammaproteobacteria</taxon>
        <taxon>Chromatiales</taxon>
        <taxon>Chromatiaceae</taxon>
        <taxon>Thiorhodovibrio</taxon>
    </lineage>
</organism>
<dbReference type="Pfam" id="PF12059">
    <property type="entry name" value="DUF3540"/>
    <property type="match status" value="1"/>
</dbReference>
<dbReference type="InterPro" id="IPR021927">
    <property type="entry name" value="DUF3540"/>
</dbReference>
<accession>A0ABZ0S8F7</accession>
<evidence type="ECO:0008006" key="3">
    <source>
        <dbReference type="Google" id="ProtNLM"/>
    </source>
</evidence>
<dbReference type="RefSeq" id="WP_328987804.1">
    <property type="nucleotide sequence ID" value="NZ_CP121472.1"/>
</dbReference>
<dbReference type="Proteomes" id="UP001432180">
    <property type="component" value="Chromosome"/>
</dbReference>
<gene>
    <name evidence="1" type="ORF">Thiowin_02282</name>
</gene>